<keyword evidence="4" id="KW-0732">Signal</keyword>
<feature type="domain" description="Peptidase M14" evidence="5">
    <location>
        <begin position="39"/>
        <end position="322"/>
    </location>
</feature>
<evidence type="ECO:0000313" key="6">
    <source>
        <dbReference type="EMBL" id="MFG6467057.1"/>
    </source>
</evidence>
<dbReference type="SUPFAM" id="SSF53187">
    <property type="entry name" value="Zn-dependent exopeptidases"/>
    <property type="match status" value="1"/>
</dbReference>
<dbReference type="PANTHER" id="PTHR11705">
    <property type="entry name" value="PROTEASE FAMILY M14 CARBOXYPEPTIDASE A,B"/>
    <property type="match status" value="1"/>
</dbReference>
<organism evidence="6 7">
    <name type="scientific">Pelomonas baiyunensis</name>
    <dbReference type="NCBI Taxonomy" id="3299026"/>
    <lineage>
        <taxon>Bacteria</taxon>
        <taxon>Pseudomonadati</taxon>
        <taxon>Pseudomonadota</taxon>
        <taxon>Betaproteobacteria</taxon>
        <taxon>Burkholderiales</taxon>
        <taxon>Sphaerotilaceae</taxon>
        <taxon>Roseateles</taxon>
    </lineage>
</organism>
<reference evidence="6 7" key="1">
    <citation type="submission" date="2024-08" db="EMBL/GenBank/DDBJ databases">
        <authorList>
            <person name="Lu H."/>
        </authorList>
    </citation>
    <scope>NUCLEOTIDE SEQUENCE [LARGE SCALE GENOMIC DNA]</scope>
    <source>
        <strain evidence="6 7">BYS87W</strain>
    </source>
</reference>
<dbReference type="EMBL" id="JBIGIB010000003">
    <property type="protein sequence ID" value="MFG6467057.1"/>
    <property type="molecule type" value="Genomic_DNA"/>
</dbReference>
<evidence type="ECO:0000313" key="7">
    <source>
        <dbReference type="Proteomes" id="UP001606303"/>
    </source>
</evidence>
<evidence type="ECO:0000256" key="3">
    <source>
        <dbReference type="PROSITE-ProRule" id="PRU01379"/>
    </source>
</evidence>
<dbReference type="InterPro" id="IPR000834">
    <property type="entry name" value="Peptidase_M14"/>
</dbReference>
<comment type="cofactor">
    <cofactor evidence="1">
        <name>Zn(2+)</name>
        <dbReference type="ChEBI" id="CHEBI:29105"/>
    </cofactor>
</comment>
<comment type="caution">
    <text evidence="6">The sequence shown here is derived from an EMBL/GenBank/DDBJ whole genome shotgun (WGS) entry which is preliminary data.</text>
</comment>
<keyword evidence="7" id="KW-1185">Reference proteome</keyword>
<accession>A0ABW7GYX6</accession>
<dbReference type="CDD" id="cd06241">
    <property type="entry name" value="M14-like"/>
    <property type="match status" value="1"/>
</dbReference>
<dbReference type="EC" id="3.4.17.-" evidence="6"/>
<proteinExistence type="inferred from homology"/>
<dbReference type="Gene3D" id="3.40.630.10">
    <property type="entry name" value="Zn peptidases"/>
    <property type="match status" value="1"/>
</dbReference>
<keyword evidence="6" id="KW-0645">Protease</keyword>
<keyword evidence="6" id="KW-0378">Hydrolase</keyword>
<gene>
    <name evidence="6" type="ORF">ACG01O_10605</name>
</gene>
<evidence type="ECO:0000259" key="5">
    <source>
        <dbReference type="PROSITE" id="PS52035"/>
    </source>
</evidence>
<dbReference type="Proteomes" id="UP001606303">
    <property type="component" value="Unassembled WGS sequence"/>
</dbReference>
<keyword evidence="6" id="KW-0121">Carboxypeptidase</keyword>
<dbReference type="PANTHER" id="PTHR11705:SF145">
    <property type="entry name" value="PEPTIDASE M14 CARBOXYPEPTIDASE A DOMAIN-CONTAINING PROTEIN"/>
    <property type="match status" value="1"/>
</dbReference>
<protein>
    <submittedName>
        <fullName evidence="6">M14 family metallopeptidase</fullName>
        <ecNumber evidence="6">3.4.17.-</ecNumber>
    </submittedName>
</protein>
<dbReference type="GO" id="GO:0004180">
    <property type="term" value="F:carboxypeptidase activity"/>
    <property type="evidence" value="ECO:0007669"/>
    <property type="project" value="UniProtKB-KW"/>
</dbReference>
<dbReference type="RefSeq" id="WP_394384278.1">
    <property type="nucleotide sequence ID" value="NZ_JBIGIB010000003.1"/>
</dbReference>
<dbReference type="Pfam" id="PF00246">
    <property type="entry name" value="Peptidase_M14"/>
    <property type="match status" value="1"/>
</dbReference>
<feature type="chain" id="PRO_5045537895" evidence="4">
    <location>
        <begin position="22"/>
        <end position="588"/>
    </location>
</feature>
<feature type="active site" description="Proton donor/acceptor" evidence="3">
    <location>
        <position position="294"/>
    </location>
</feature>
<evidence type="ECO:0000256" key="1">
    <source>
        <dbReference type="ARBA" id="ARBA00001947"/>
    </source>
</evidence>
<comment type="similarity">
    <text evidence="2 3">Belongs to the peptidase M14 family.</text>
</comment>
<sequence>MRRLPWPLALLALLASPTLHAAPRAPDLTTHAERSGFTQTGRYDEVDRLCHGFARAHPREVRCTRFGTTPQGRPMWALVASQSGALTPEAAHRRGLPVTLVQGGIHAGEIEGKDAGFLALREQLARPGALKQQVLVFVPVFNVDGHERFGAWNRPNQRGPEQMGWRTTAQNLNLNRDYAKADAPEMQAMLGLVRTWDPLVAVDLHTTDGAQFQHDIAVMVEPVQSGDEALRTAGRAWRDGVIEQLRAQGGLPLPFYPSFVEADNPASGFKDSVSTPRFSTGYFVLRNRLGMLVETHSWRPYPHRVRQTRQTVDAVLNLVATHGRQWLAQAHEADARAAQLTELPLAWRTLDDARTIDFLGYAYTRTPSDISGALMTRYDETRPEVWKLPLRDRIVPDRLRAAPRAGYLVPAEHAGWVGEKLAQHGIRFERLTAGHDALAVQAFRATAVKRSAPSVEGRPRADLAGDWATETRALPAGSLFVPIAQPLARLVMNLLEPDAPDALAAWGRFDAAFEQKEYMEPYVAEQVAREQLAASPALAEEFQTRLRTDPAFAASAEQRLAFFHRRHPSWDERFNLYPVLRVDARPTP</sequence>
<evidence type="ECO:0000256" key="2">
    <source>
        <dbReference type="ARBA" id="ARBA00005988"/>
    </source>
</evidence>
<evidence type="ECO:0000256" key="4">
    <source>
        <dbReference type="SAM" id="SignalP"/>
    </source>
</evidence>
<feature type="signal peptide" evidence="4">
    <location>
        <begin position="1"/>
        <end position="21"/>
    </location>
</feature>
<name>A0ABW7GYX6_9BURK</name>
<dbReference type="PROSITE" id="PS52035">
    <property type="entry name" value="PEPTIDASE_M14"/>
    <property type="match status" value="1"/>
</dbReference>